<protein>
    <submittedName>
        <fullName evidence="3">Ubiquitin carboxyl-terminal hydrolase 13-like</fullName>
    </submittedName>
</protein>
<reference evidence="3 4" key="1">
    <citation type="journal article" date="2018" name="Front. Plant Sci.">
        <title>Red Clover (Trifolium pratense) and Zigzag Clover (T. medium) - A Picture of Genomic Similarities and Differences.</title>
        <authorList>
            <person name="Dluhosova J."/>
            <person name="Istvanek J."/>
            <person name="Nedelnik J."/>
            <person name="Repkova J."/>
        </authorList>
    </citation>
    <scope>NUCLEOTIDE SEQUENCE [LARGE SCALE GENOMIC DNA]</scope>
    <source>
        <strain evidence="4">cv. 10/8</strain>
        <tissue evidence="3">Leaf</tissue>
    </source>
</reference>
<feature type="domain" description="Ubiquitin carboxyl-terminal hydrolase 7 ICP0-binding" evidence="2">
    <location>
        <begin position="7"/>
        <end position="67"/>
    </location>
</feature>
<proteinExistence type="predicted"/>
<dbReference type="InterPro" id="IPR024729">
    <property type="entry name" value="USP7_ICP0-binding_dom"/>
</dbReference>
<name>A0A392Q1R8_9FABA</name>
<feature type="non-terminal residue" evidence="3">
    <location>
        <position position="1"/>
    </location>
</feature>
<evidence type="ECO:0000259" key="2">
    <source>
        <dbReference type="Pfam" id="PF12436"/>
    </source>
</evidence>
<accession>A0A392Q1R8</accession>
<dbReference type="GO" id="GO:0016787">
    <property type="term" value="F:hydrolase activity"/>
    <property type="evidence" value="ECO:0007669"/>
    <property type="project" value="UniProtKB-KW"/>
</dbReference>
<keyword evidence="3" id="KW-0378">Hydrolase</keyword>
<keyword evidence="1" id="KW-0833">Ubl conjugation pathway</keyword>
<sequence>DLCPIAPPEKTKDDILLFFKLYDPEKEELRYVGRLFVNSTGKPSEILARLNKMARYDPDEEIGLYEKGKGLFLLASSGSDLYE</sequence>
<evidence type="ECO:0000313" key="4">
    <source>
        <dbReference type="Proteomes" id="UP000265520"/>
    </source>
</evidence>
<evidence type="ECO:0000313" key="3">
    <source>
        <dbReference type="EMBL" id="MCI17185.1"/>
    </source>
</evidence>
<dbReference type="EMBL" id="LXQA010104301">
    <property type="protein sequence ID" value="MCI17185.1"/>
    <property type="molecule type" value="Genomic_DNA"/>
</dbReference>
<keyword evidence="4" id="KW-1185">Reference proteome</keyword>
<dbReference type="Proteomes" id="UP000265520">
    <property type="component" value="Unassembled WGS sequence"/>
</dbReference>
<dbReference type="Pfam" id="PF12436">
    <property type="entry name" value="USP7_ICP0_bdg"/>
    <property type="match status" value="1"/>
</dbReference>
<comment type="caution">
    <text evidence="3">The sequence shown here is derived from an EMBL/GenBank/DDBJ whole genome shotgun (WGS) entry which is preliminary data.</text>
</comment>
<organism evidence="3 4">
    <name type="scientific">Trifolium medium</name>
    <dbReference type="NCBI Taxonomy" id="97028"/>
    <lineage>
        <taxon>Eukaryota</taxon>
        <taxon>Viridiplantae</taxon>
        <taxon>Streptophyta</taxon>
        <taxon>Embryophyta</taxon>
        <taxon>Tracheophyta</taxon>
        <taxon>Spermatophyta</taxon>
        <taxon>Magnoliopsida</taxon>
        <taxon>eudicotyledons</taxon>
        <taxon>Gunneridae</taxon>
        <taxon>Pentapetalae</taxon>
        <taxon>rosids</taxon>
        <taxon>fabids</taxon>
        <taxon>Fabales</taxon>
        <taxon>Fabaceae</taxon>
        <taxon>Papilionoideae</taxon>
        <taxon>50 kb inversion clade</taxon>
        <taxon>NPAAA clade</taxon>
        <taxon>Hologalegina</taxon>
        <taxon>IRL clade</taxon>
        <taxon>Trifolieae</taxon>
        <taxon>Trifolium</taxon>
    </lineage>
</organism>
<dbReference type="GO" id="GO:0140096">
    <property type="term" value="F:catalytic activity, acting on a protein"/>
    <property type="evidence" value="ECO:0007669"/>
    <property type="project" value="UniProtKB-ARBA"/>
</dbReference>
<dbReference type="Gene3D" id="3.10.20.90">
    <property type="entry name" value="Phosphatidylinositol 3-kinase Catalytic Subunit, Chain A, domain 1"/>
    <property type="match status" value="1"/>
</dbReference>
<evidence type="ECO:0000256" key="1">
    <source>
        <dbReference type="ARBA" id="ARBA00022786"/>
    </source>
</evidence>
<dbReference type="AlphaFoldDB" id="A0A392Q1R8"/>